<dbReference type="Gene3D" id="3.90.70.130">
    <property type="match status" value="1"/>
</dbReference>
<gene>
    <name evidence="4" type="ORF">Rt10032_c18g6040</name>
</gene>
<dbReference type="AlphaFoldDB" id="A0A511KNS1"/>
<dbReference type="OrthoDB" id="288987at2759"/>
<evidence type="ECO:0000256" key="2">
    <source>
        <dbReference type="SAM" id="MobiDB-lite"/>
    </source>
</evidence>
<feature type="region of interest" description="Disordered" evidence="2">
    <location>
        <begin position="86"/>
        <end position="105"/>
    </location>
</feature>
<sequence length="607" mass="64022">MQCFVCSEQLVGDSQYIEHHINSCLDRQGSSSQPLADPHVTPTAVGVSRHDAFTASPCLQPGSSGGSAGVDADHALAPALAQAEDGDAGTGLAKDGLGGRSFNGDATEQDRLLALTLAREEEGRLAGVSTGAEGNALDVCPSCSALWADLNLSFAPNASFLRRSETIAQRTNHSEKCKGRKERYMSWSPAVGTEEHGKADLDDEMAEEAGRSLAGGKGKKPPSGPFVGGAKGLVTGTAGMVVLLHHALSASHASPHGRTREAYLANERTEHIATSYKNAQMVFSAFRHLPQYAQGSTTAAHDTTPIPPIRTWQETIEQAWKEGYDADGAEHFGGRLIGSRKWIGTTEVYTALTYMGVNAVIVDFPKSEPGSGVVTNKALVKWILDYFRSPSSPASSFSSAQGAPTNAFALLSASQGTSIHLTGKQPLYLQHKGHSRTVVGVEVGKSVNAGAGAGGRGRAASEGEEEVWLLVFDPGRPITNDIKNAAASFEPASPASPAASSTMTDNTSVSSGPSHLPPFKKFKPSRGGFGLSSSPKKAKNGSGSTMPKFSDVLKCVRVNMNDLKKKDEYQILYITAADPPLTEDEKQIRKLVSAQLGVPKEAVVKKK</sequence>
<protein>
    <submittedName>
        <fullName evidence="4">Zinc finger with UFM1-specific peptidase domain protein</fullName>
    </submittedName>
</protein>
<feature type="compositionally biased region" description="Polar residues" evidence="2">
    <location>
        <begin position="531"/>
        <end position="545"/>
    </location>
</feature>
<feature type="compositionally biased region" description="Polar residues" evidence="2">
    <location>
        <begin position="502"/>
        <end position="513"/>
    </location>
</feature>
<evidence type="ECO:0000313" key="5">
    <source>
        <dbReference type="Proteomes" id="UP000321518"/>
    </source>
</evidence>
<reference evidence="4 5" key="1">
    <citation type="submission" date="2019-07" db="EMBL/GenBank/DDBJ databases">
        <title>Rhodotorula toruloides NBRC10032 genome sequencing.</title>
        <authorList>
            <person name="Shida Y."/>
            <person name="Takaku H."/>
            <person name="Ogasawara W."/>
            <person name="Mori K."/>
        </authorList>
    </citation>
    <scope>NUCLEOTIDE SEQUENCE [LARGE SCALE GENOMIC DNA]</scope>
    <source>
        <strain evidence="4 5">NBRC10032</strain>
    </source>
</reference>
<evidence type="ECO:0000259" key="3">
    <source>
        <dbReference type="Pfam" id="PF07910"/>
    </source>
</evidence>
<evidence type="ECO:0000256" key="1">
    <source>
        <dbReference type="ARBA" id="ARBA00022801"/>
    </source>
</evidence>
<feature type="compositionally biased region" description="Low complexity" evidence="2">
    <location>
        <begin position="489"/>
        <end position="501"/>
    </location>
</feature>
<comment type="caution">
    <text evidence="4">The sequence shown here is derived from an EMBL/GenBank/DDBJ whole genome shotgun (WGS) entry which is preliminary data.</text>
</comment>
<keyword evidence="1" id="KW-0378">Hydrolase</keyword>
<accession>A0A511KNS1</accession>
<feature type="region of interest" description="Disordered" evidence="2">
    <location>
        <begin position="489"/>
        <end position="545"/>
    </location>
</feature>
<proteinExistence type="predicted"/>
<name>A0A511KNS1_RHOTO</name>
<evidence type="ECO:0000313" key="4">
    <source>
        <dbReference type="EMBL" id="GEM12023.1"/>
    </source>
</evidence>
<dbReference type="Proteomes" id="UP000321518">
    <property type="component" value="Unassembled WGS sequence"/>
</dbReference>
<dbReference type="GO" id="GO:0016787">
    <property type="term" value="F:hydrolase activity"/>
    <property type="evidence" value="ECO:0007669"/>
    <property type="project" value="UniProtKB-KW"/>
</dbReference>
<dbReference type="InterPro" id="IPR012462">
    <property type="entry name" value="UFSP1/2_DUB_cat"/>
</dbReference>
<dbReference type="Pfam" id="PF07910">
    <property type="entry name" value="Peptidase_C78"/>
    <property type="match status" value="1"/>
</dbReference>
<organism evidence="4 5">
    <name type="scientific">Rhodotorula toruloides</name>
    <name type="common">Yeast</name>
    <name type="synonym">Rhodosporidium toruloides</name>
    <dbReference type="NCBI Taxonomy" id="5286"/>
    <lineage>
        <taxon>Eukaryota</taxon>
        <taxon>Fungi</taxon>
        <taxon>Dikarya</taxon>
        <taxon>Basidiomycota</taxon>
        <taxon>Pucciniomycotina</taxon>
        <taxon>Microbotryomycetes</taxon>
        <taxon>Sporidiobolales</taxon>
        <taxon>Sporidiobolaceae</taxon>
        <taxon>Rhodotorula</taxon>
    </lineage>
</organism>
<dbReference type="EMBL" id="BJWK01000018">
    <property type="protein sequence ID" value="GEM12023.1"/>
    <property type="molecule type" value="Genomic_DNA"/>
</dbReference>
<feature type="domain" description="UFSP1/2/DUB catalytic" evidence="3">
    <location>
        <begin position="275"/>
        <end position="446"/>
    </location>
</feature>